<feature type="region of interest" description="Disordered" evidence="5">
    <location>
        <begin position="363"/>
        <end position="414"/>
    </location>
</feature>
<dbReference type="GO" id="GO:0016567">
    <property type="term" value="P:protein ubiquitination"/>
    <property type="evidence" value="ECO:0007669"/>
    <property type="project" value="TreeGrafter"/>
</dbReference>
<evidence type="ECO:0000313" key="7">
    <source>
        <dbReference type="EMBL" id="RHZ85009.1"/>
    </source>
</evidence>
<dbReference type="Gene3D" id="3.30.40.10">
    <property type="entry name" value="Zinc/RING finger domain, C3HC4 (zinc finger)"/>
    <property type="match status" value="2"/>
</dbReference>
<dbReference type="PANTHER" id="PTHR45969:SF69">
    <property type="entry name" value="FINGER DOMAIN PROTEIN, PUTATIVE (AFU_ORTHOLOGUE AFUA_3G12190)-RELATED"/>
    <property type="match status" value="1"/>
</dbReference>
<dbReference type="GO" id="GO:0008270">
    <property type="term" value="F:zinc ion binding"/>
    <property type="evidence" value="ECO:0007669"/>
    <property type="project" value="UniProtKB-KW"/>
</dbReference>
<dbReference type="SMART" id="SM00184">
    <property type="entry name" value="RING"/>
    <property type="match status" value="2"/>
</dbReference>
<reference evidence="7 8" key="1">
    <citation type="submission" date="2018-08" db="EMBL/GenBank/DDBJ databases">
        <title>Genome and evolution of the arbuscular mycorrhizal fungus Diversispora epigaea (formerly Glomus versiforme) and its bacterial endosymbionts.</title>
        <authorList>
            <person name="Sun X."/>
            <person name="Fei Z."/>
            <person name="Harrison M."/>
        </authorList>
    </citation>
    <scope>NUCLEOTIDE SEQUENCE [LARGE SCALE GENOMIC DNA]</scope>
    <source>
        <strain evidence="7 8">IT104</strain>
    </source>
</reference>
<evidence type="ECO:0000256" key="3">
    <source>
        <dbReference type="ARBA" id="ARBA00022833"/>
    </source>
</evidence>
<accession>A0A397J9I2</accession>
<keyword evidence="3" id="KW-0862">Zinc</keyword>
<feature type="compositionally biased region" description="Polar residues" evidence="5">
    <location>
        <begin position="169"/>
        <end position="185"/>
    </location>
</feature>
<dbReference type="InterPro" id="IPR001841">
    <property type="entry name" value="Znf_RING"/>
</dbReference>
<dbReference type="OrthoDB" id="2331621at2759"/>
<dbReference type="SUPFAM" id="SSF57850">
    <property type="entry name" value="RING/U-box"/>
    <property type="match status" value="2"/>
</dbReference>
<keyword evidence="1" id="KW-0479">Metal-binding</keyword>
<dbReference type="EMBL" id="PQFF01000069">
    <property type="protein sequence ID" value="RHZ85009.1"/>
    <property type="molecule type" value="Genomic_DNA"/>
</dbReference>
<evidence type="ECO:0000256" key="5">
    <source>
        <dbReference type="SAM" id="MobiDB-lite"/>
    </source>
</evidence>
<protein>
    <recommendedName>
        <fullName evidence="6">RING-type domain-containing protein</fullName>
    </recommendedName>
</protein>
<keyword evidence="2 4" id="KW-0863">Zinc-finger</keyword>
<evidence type="ECO:0000259" key="6">
    <source>
        <dbReference type="PROSITE" id="PS50089"/>
    </source>
</evidence>
<dbReference type="GO" id="GO:0061630">
    <property type="term" value="F:ubiquitin protein ligase activity"/>
    <property type="evidence" value="ECO:0007669"/>
    <property type="project" value="TreeGrafter"/>
</dbReference>
<keyword evidence="8" id="KW-1185">Reference proteome</keyword>
<feature type="domain" description="RING-type" evidence="6">
    <location>
        <begin position="52"/>
        <end position="99"/>
    </location>
</feature>
<dbReference type="AlphaFoldDB" id="A0A397J9I2"/>
<feature type="domain" description="RING-type" evidence="6">
    <location>
        <begin position="258"/>
        <end position="305"/>
    </location>
</feature>
<gene>
    <name evidence="7" type="ORF">Glove_73g44</name>
</gene>
<evidence type="ECO:0000313" key="8">
    <source>
        <dbReference type="Proteomes" id="UP000266861"/>
    </source>
</evidence>
<dbReference type="Proteomes" id="UP000266861">
    <property type="component" value="Unassembled WGS sequence"/>
</dbReference>
<feature type="region of interest" description="Disordered" evidence="5">
    <location>
        <begin position="158"/>
        <end position="207"/>
    </location>
</feature>
<dbReference type="PANTHER" id="PTHR45969">
    <property type="entry name" value="RING ZINC FINGER PROTEIN-RELATED"/>
    <property type="match status" value="1"/>
</dbReference>
<sequence length="584" mass="65233">MATEKAPETSSTSKSDADAEVFQLEALSLNYLRSQNISAIPDEDHIPKLRPCILCNKAILNFRFEAFTVLCCGHLLHRICLESYIMRGGAQSPSCPICNWNIEINREELGLASGEYAVLPAGKASQQSNVTIDDDDGGDLEEMIKLGLIVDKSSEQDTSLIDNEKGRSNVVQVNSSDQDNINKTTDTQERGSSPIVVDDDEQDLSKDTDERDIVQSLLGELSTPIKVFQLEALSLNYLRSQNISAIPDEDHIPKLRPCILCNKAILNFRFEAFTVLCCGHLLHRICLESYIMRGGAQSPSCPICNWNIEINREELGLASGEYAVLPAGKASQQSNVTIDDDDGGDLEEMIKLGLIVDKSSEQDTSLIDNEKGRSNVVQVNSSDQDNINKTTDTQERGSSPIVVDDDEQDLSKDTDERDIVQSLLGELSTPIKGETVEAMIDEDENNKNSAPKNLSILYQKACRAEMRVMKAKQEEITCWYYYGKGFEERVEAILNNERGVRDQSARNRVYNEIVQHIPGYLKDNLRKKTQRAVKIYKLFRNIGVNKIKRILSYGANSISKLTVTQIQLIEQHFCKAENEESGHV</sequence>
<comment type="caution">
    <text evidence="7">The sequence shown here is derived from an EMBL/GenBank/DDBJ whole genome shotgun (WGS) entry which is preliminary data.</text>
</comment>
<dbReference type="PROSITE" id="PS50089">
    <property type="entry name" value="ZF_RING_2"/>
    <property type="match status" value="2"/>
</dbReference>
<feature type="compositionally biased region" description="Polar residues" evidence="5">
    <location>
        <begin position="375"/>
        <end position="391"/>
    </location>
</feature>
<dbReference type="InterPro" id="IPR013083">
    <property type="entry name" value="Znf_RING/FYVE/PHD"/>
</dbReference>
<evidence type="ECO:0000256" key="2">
    <source>
        <dbReference type="ARBA" id="ARBA00022771"/>
    </source>
</evidence>
<name>A0A397J9I2_9GLOM</name>
<organism evidence="7 8">
    <name type="scientific">Diversispora epigaea</name>
    <dbReference type="NCBI Taxonomy" id="1348612"/>
    <lineage>
        <taxon>Eukaryota</taxon>
        <taxon>Fungi</taxon>
        <taxon>Fungi incertae sedis</taxon>
        <taxon>Mucoromycota</taxon>
        <taxon>Glomeromycotina</taxon>
        <taxon>Glomeromycetes</taxon>
        <taxon>Diversisporales</taxon>
        <taxon>Diversisporaceae</taxon>
        <taxon>Diversispora</taxon>
    </lineage>
</organism>
<evidence type="ECO:0000256" key="4">
    <source>
        <dbReference type="PROSITE-ProRule" id="PRU00175"/>
    </source>
</evidence>
<proteinExistence type="predicted"/>
<evidence type="ECO:0000256" key="1">
    <source>
        <dbReference type="ARBA" id="ARBA00022723"/>
    </source>
</evidence>